<dbReference type="GO" id="GO:0008483">
    <property type="term" value="F:transaminase activity"/>
    <property type="evidence" value="ECO:0007669"/>
    <property type="project" value="UniProtKB-KW"/>
</dbReference>
<dbReference type="PIRSF" id="PIRSF000521">
    <property type="entry name" value="Transaminase_4ab_Lys_Orn"/>
    <property type="match status" value="1"/>
</dbReference>
<dbReference type="SUPFAM" id="SSF53383">
    <property type="entry name" value="PLP-dependent transferases"/>
    <property type="match status" value="1"/>
</dbReference>
<dbReference type="CDD" id="cd00610">
    <property type="entry name" value="OAT_like"/>
    <property type="match status" value="1"/>
</dbReference>
<keyword evidence="2 3" id="KW-0663">Pyridoxal phosphate</keyword>
<protein>
    <submittedName>
        <fullName evidence="4">4-aminobutyrate aminotransferase-like enzyme</fullName>
    </submittedName>
</protein>
<dbReference type="InterPro" id="IPR015424">
    <property type="entry name" value="PyrdxlP-dep_Trfase"/>
</dbReference>
<dbReference type="RefSeq" id="WP_123696884.1">
    <property type="nucleotide sequence ID" value="NZ_RKHJ01000001.1"/>
</dbReference>
<comment type="caution">
    <text evidence="4">The sequence shown here is derived from an EMBL/GenBank/DDBJ whole genome shotgun (WGS) entry which is preliminary data.</text>
</comment>
<dbReference type="PROSITE" id="PS00600">
    <property type="entry name" value="AA_TRANSFER_CLASS_3"/>
    <property type="match status" value="1"/>
</dbReference>
<dbReference type="Pfam" id="PF00202">
    <property type="entry name" value="Aminotran_3"/>
    <property type="match status" value="1"/>
</dbReference>
<dbReference type="EMBL" id="RKHJ01000001">
    <property type="protein sequence ID" value="ROR65835.1"/>
    <property type="molecule type" value="Genomic_DNA"/>
</dbReference>
<dbReference type="Proteomes" id="UP000275456">
    <property type="component" value="Unassembled WGS sequence"/>
</dbReference>
<dbReference type="InterPro" id="IPR049704">
    <property type="entry name" value="Aminotrans_3_PPA_site"/>
</dbReference>
<accession>A0A3N2ASE2</accession>
<evidence type="ECO:0000256" key="2">
    <source>
        <dbReference type="ARBA" id="ARBA00022898"/>
    </source>
</evidence>
<keyword evidence="4" id="KW-0032">Aminotransferase</keyword>
<dbReference type="InterPro" id="IPR015421">
    <property type="entry name" value="PyrdxlP-dep_Trfase_major"/>
</dbReference>
<dbReference type="PANTHER" id="PTHR45688:SF13">
    <property type="entry name" value="ALANINE--GLYOXYLATE AMINOTRANSFERASE 2-LIKE"/>
    <property type="match status" value="1"/>
</dbReference>
<dbReference type="PANTHER" id="PTHR45688">
    <property type="match status" value="1"/>
</dbReference>
<keyword evidence="4" id="KW-0808">Transferase</keyword>
<organism evidence="4 5">
    <name type="scientific">Agrococcus jenensis</name>
    <dbReference type="NCBI Taxonomy" id="46353"/>
    <lineage>
        <taxon>Bacteria</taxon>
        <taxon>Bacillati</taxon>
        <taxon>Actinomycetota</taxon>
        <taxon>Actinomycetes</taxon>
        <taxon>Micrococcales</taxon>
        <taxon>Microbacteriaceae</taxon>
        <taxon>Agrococcus</taxon>
    </lineage>
</organism>
<gene>
    <name evidence="4" type="ORF">EDD26_1205</name>
</gene>
<dbReference type="InterPro" id="IPR015422">
    <property type="entry name" value="PyrdxlP-dep_Trfase_small"/>
</dbReference>
<dbReference type="InterPro" id="IPR005814">
    <property type="entry name" value="Aminotrans_3"/>
</dbReference>
<reference evidence="4 5" key="1">
    <citation type="submission" date="2018-11" db="EMBL/GenBank/DDBJ databases">
        <title>Sequencing the genomes of 1000 actinobacteria strains.</title>
        <authorList>
            <person name="Klenk H.-P."/>
        </authorList>
    </citation>
    <scope>NUCLEOTIDE SEQUENCE [LARGE SCALE GENOMIC DNA]</scope>
    <source>
        <strain evidence="4 5">DSM 9580</strain>
    </source>
</reference>
<name>A0A3N2ASE2_9MICO</name>
<comment type="similarity">
    <text evidence="1 3">Belongs to the class-III pyridoxal-phosphate-dependent aminotransferase family.</text>
</comment>
<sequence>MATLAAERYPSRFDPSRLDEVEPAMRANIERRLDVLGPGYLLIYNDPVAFVRGRGAHLFDADGRDYLDAYNNVPVVGHCHPHVVEAVSRQLATLNTNTRYAQEGLVDYAERLVALLPEPLQRVTFACSGSEANDLALRVARHHTGHEGVIVNRYAYHGITREVAGISPALGEGSPLGANVRVIDPPDPTLVPAGGDLASHMLDETWRAIHDLRRHGFGTAALVLDLSFMSDGIFPEQDGYLQGMVDEVHAAGGVFIADEVQAGFARVGAGFWGFARHGVVPDIVTMGKPMGNGIPLSAAVFRPEVARDFGEQVRYFNTFGGSSVPIAAGAAVLDVFEQERVPERAERVGARLRAGIGALLADSPHVADVRGSGLLAAVEIVEDRDGRAPDRARTTRVIDGMREQRILISAAGPGVNVLKIRPPLAFDDADTDRFLESLEGVARRELR</sequence>
<keyword evidence="5" id="KW-1185">Reference proteome</keyword>
<dbReference type="Gene3D" id="3.90.1150.10">
    <property type="entry name" value="Aspartate Aminotransferase, domain 1"/>
    <property type="match status" value="1"/>
</dbReference>
<evidence type="ECO:0000256" key="1">
    <source>
        <dbReference type="ARBA" id="ARBA00008954"/>
    </source>
</evidence>
<dbReference type="OrthoDB" id="9801834at2"/>
<evidence type="ECO:0000313" key="5">
    <source>
        <dbReference type="Proteomes" id="UP000275456"/>
    </source>
</evidence>
<evidence type="ECO:0000313" key="4">
    <source>
        <dbReference type="EMBL" id="ROR65835.1"/>
    </source>
</evidence>
<evidence type="ECO:0000256" key="3">
    <source>
        <dbReference type="RuleBase" id="RU003560"/>
    </source>
</evidence>
<dbReference type="GO" id="GO:0030170">
    <property type="term" value="F:pyridoxal phosphate binding"/>
    <property type="evidence" value="ECO:0007669"/>
    <property type="project" value="InterPro"/>
</dbReference>
<proteinExistence type="inferred from homology"/>
<dbReference type="Gene3D" id="3.40.640.10">
    <property type="entry name" value="Type I PLP-dependent aspartate aminotransferase-like (Major domain)"/>
    <property type="match status" value="1"/>
</dbReference>
<dbReference type="AlphaFoldDB" id="A0A3N2ASE2"/>